<sequence>MKKQLKLTLLSCLLSIPAITQAGPKDDIYRKGWIDFNKNGKMDIYEDPSAPIEERVKDLLSQMNMDEKTCQMATLYGSGRVLADALPTEKWKSEIWKDGIGNIDEEHNGLGKFGSEYAFPYAKHVKAIHDIQRWFVEETRLGIPVDFTNEGIRGVCHEKATFFPAQCGQGSTWNKELIARIGEVEAKEATALGYTNIYSPILDIAQDPRWGRAVECYGEDPYLVGQLGKQMIQSLQKHKLVATPKHFAVYSIPVGGRDGGTRTDPHVAPREMRTLYLEPFRVAFQEAGALGVMSSYNDYDGEPITGSYRFLTQILRQEWGFKGYVVSDSDAVEFISGKHKVADNNEEAVVQSVNAGLNVRTNFSSPAGFIKPLRSAIAKGKVSQATIDQRVSEILYVKFWLGLFDNPYRGDGKLADKIVHCKEHQAVALEAARQSIVLLKNQDNLLPLQKTLKSVAVIGPNADEQKELICRYGPSNAPIKTVYKGIKEALPRAKVVYKKGCEIVDPHFPESEVLPFDITPKEQQMMDEAIEAAKSAEVVIMVLGGSEVTVREERSRTSLDLPGRQEELLKAVCKLGKPTILVMIDGRASSINYAKKYVPAILHAWFPGEFCGQAVAETIFGDNNPGGRLAVTFPKSVGQIPFAFPFKPGSDSGCGTSVTGALFPFGHGLSYTTFEYSNLRISPEQQGVLGEVKVSCTVKNTGKRIGDEVVQLYLRDEISSVTTYVKILRGFERITLQPNEEKEVTFTLSPQDLAIWDKNMKFQVEPGTFKVMIGASSKDIKLEGKFTINK</sequence>
<dbReference type="Gene3D" id="3.20.20.300">
    <property type="entry name" value="Glycoside hydrolase, family 3, N-terminal domain"/>
    <property type="match status" value="1"/>
</dbReference>
<dbReference type="SUPFAM" id="SSF52279">
    <property type="entry name" value="Beta-D-glucan exohydrolase, C-terminal domain"/>
    <property type="match status" value="1"/>
</dbReference>
<proteinExistence type="inferred from homology"/>
<comment type="similarity">
    <text evidence="1">Belongs to the glycosyl hydrolase 3 family.</text>
</comment>
<dbReference type="Pfam" id="PF01915">
    <property type="entry name" value="Glyco_hydro_3_C"/>
    <property type="match status" value="1"/>
</dbReference>
<dbReference type="AlphaFoldDB" id="A0A139KKJ8"/>
<dbReference type="Proteomes" id="UP000500882">
    <property type="component" value="Chromosome"/>
</dbReference>
<dbReference type="SMART" id="SM01217">
    <property type="entry name" value="Fn3_like"/>
    <property type="match status" value="1"/>
</dbReference>
<evidence type="ECO:0000256" key="3">
    <source>
        <dbReference type="ARBA" id="ARBA00022801"/>
    </source>
</evidence>
<protein>
    <submittedName>
        <fullName evidence="6">Beta-glucosidase</fullName>
    </submittedName>
    <submittedName>
        <fullName evidence="7">Glycoside hydrolase family 3 C-terminal domain-containing protein</fullName>
    </submittedName>
</protein>
<name>A0A139KKJ8_BACT4</name>
<dbReference type="EMBL" id="AP022660">
    <property type="protein sequence ID" value="BCA52398.1"/>
    <property type="molecule type" value="Genomic_DNA"/>
</dbReference>
<dbReference type="InterPro" id="IPR002772">
    <property type="entry name" value="Glyco_hydro_3_C"/>
</dbReference>
<dbReference type="PRINTS" id="PR00133">
    <property type="entry name" value="GLHYDRLASE3"/>
</dbReference>
<feature type="chain" id="PRO_5014531063" evidence="4">
    <location>
        <begin position="23"/>
        <end position="790"/>
    </location>
</feature>
<reference evidence="7 9" key="2">
    <citation type="submission" date="2021-06" db="EMBL/GenBank/DDBJ databases">
        <title>Interrogation of the integrated mobile genetic elements in gut-associated Bacteroides with a consensus prediction approach.</title>
        <authorList>
            <person name="Campbell D.E."/>
            <person name="Leigh J.R."/>
            <person name="Kim T."/>
            <person name="England W."/>
            <person name="Whitaker R.J."/>
            <person name="Degnan P.H."/>
        </authorList>
    </citation>
    <scope>NUCLEOTIDE SEQUENCE [LARGE SCALE GENOMIC DNA]</scope>
    <source>
        <strain evidence="7 9">WAL8669</strain>
    </source>
</reference>
<evidence type="ECO:0000256" key="2">
    <source>
        <dbReference type="ARBA" id="ARBA00022729"/>
    </source>
</evidence>
<reference evidence="6 8" key="1">
    <citation type="submission" date="2020-02" db="EMBL/GenBank/DDBJ databases">
        <title>Whole-genome sequencing and comparative analysis of the genomes of Bacteroides thetaiotaomicron and Escherichia coli isolated from a healthy resident in Vietnam.</title>
        <authorList>
            <person name="Mohsin M."/>
            <person name="Tanaka K."/>
            <person name="Kawahara R."/>
            <person name="Kondo S."/>
            <person name="Noguchi H."/>
            <person name="Motooka D."/>
            <person name="Nakamura S."/>
            <person name="Khong D.T."/>
            <person name="Nguyen T.N."/>
            <person name="Tran H.T."/>
            <person name="Yamamoto Y."/>
        </authorList>
    </citation>
    <scope>NUCLEOTIDE SEQUENCE [LARGE SCALE GENOMIC DNA]</scope>
    <source>
        <strain evidence="6 8">F9-2</strain>
    </source>
</reference>
<evidence type="ECO:0000259" key="5">
    <source>
        <dbReference type="SMART" id="SM01217"/>
    </source>
</evidence>
<dbReference type="GO" id="GO:0031222">
    <property type="term" value="P:arabinan catabolic process"/>
    <property type="evidence" value="ECO:0007669"/>
    <property type="project" value="TreeGrafter"/>
</dbReference>
<dbReference type="EMBL" id="CP083680">
    <property type="protein sequence ID" value="UYU65249.1"/>
    <property type="molecule type" value="Genomic_DNA"/>
</dbReference>
<feature type="signal peptide" evidence="4">
    <location>
        <begin position="1"/>
        <end position="22"/>
    </location>
</feature>
<evidence type="ECO:0000313" key="6">
    <source>
        <dbReference type="EMBL" id="BCA52398.1"/>
    </source>
</evidence>
<dbReference type="Pfam" id="PF00933">
    <property type="entry name" value="Glyco_hydro_3"/>
    <property type="match status" value="1"/>
</dbReference>
<dbReference type="GO" id="GO:0009044">
    <property type="term" value="F:xylan 1,4-beta-xylosidase activity"/>
    <property type="evidence" value="ECO:0007669"/>
    <property type="project" value="InterPro"/>
</dbReference>
<evidence type="ECO:0000313" key="7">
    <source>
        <dbReference type="EMBL" id="UYU65249.1"/>
    </source>
</evidence>
<keyword evidence="3 7" id="KW-0378">Hydrolase</keyword>
<dbReference type="GO" id="GO:0008422">
    <property type="term" value="F:beta-glucosidase activity"/>
    <property type="evidence" value="ECO:0007669"/>
    <property type="project" value="UniProtKB-ARBA"/>
</dbReference>
<dbReference type="InterPro" id="IPR036881">
    <property type="entry name" value="Glyco_hydro_3_C_sf"/>
</dbReference>
<evidence type="ECO:0000256" key="1">
    <source>
        <dbReference type="ARBA" id="ARBA00005336"/>
    </source>
</evidence>
<dbReference type="RefSeq" id="WP_022470589.1">
    <property type="nucleotide sequence ID" value="NZ_AP022660.1"/>
</dbReference>
<evidence type="ECO:0000313" key="8">
    <source>
        <dbReference type="Proteomes" id="UP000500882"/>
    </source>
</evidence>
<evidence type="ECO:0000256" key="4">
    <source>
        <dbReference type="SAM" id="SignalP"/>
    </source>
</evidence>
<dbReference type="SUPFAM" id="SSF51445">
    <property type="entry name" value="(Trans)glycosidases"/>
    <property type="match status" value="1"/>
</dbReference>
<dbReference type="Proteomes" id="UP001156218">
    <property type="component" value="Chromosome"/>
</dbReference>
<dbReference type="PANTHER" id="PTHR42721:SF3">
    <property type="entry name" value="BETA-D-XYLOSIDASE 5-RELATED"/>
    <property type="match status" value="1"/>
</dbReference>
<dbReference type="PANTHER" id="PTHR42721">
    <property type="entry name" value="SUGAR HYDROLASE-RELATED"/>
    <property type="match status" value="1"/>
</dbReference>
<dbReference type="GO" id="GO:0046556">
    <property type="term" value="F:alpha-L-arabinofuranosidase activity"/>
    <property type="evidence" value="ECO:0007669"/>
    <property type="project" value="TreeGrafter"/>
</dbReference>
<dbReference type="FunFam" id="2.60.40.10:FF:000495">
    <property type="entry name" value="Periplasmic beta-glucosidase"/>
    <property type="match status" value="1"/>
</dbReference>
<keyword evidence="2 4" id="KW-0732">Signal</keyword>
<dbReference type="InterPro" id="IPR036962">
    <property type="entry name" value="Glyco_hydro_3_N_sf"/>
</dbReference>
<dbReference type="Pfam" id="PF14310">
    <property type="entry name" value="Fn3-like"/>
    <property type="match status" value="1"/>
</dbReference>
<dbReference type="GO" id="GO:0045493">
    <property type="term" value="P:xylan catabolic process"/>
    <property type="evidence" value="ECO:0007669"/>
    <property type="project" value="InterPro"/>
</dbReference>
<organism evidence="6 8">
    <name type="scientific">Bacteroides thetaiotaomicron</name>
    <dbReference type="NCBI Taxonomy" id="818"/>
    <lineage>
        <taxon>Bacteria</taxon>
        <taxon>Pseudomonadati</taxon>
        <taxon>Bacteroidota</taxon>
        <taxon>Bacteroidia</taxon>
        <taxon>Bacteroidales</taxon>
        <taxon>Bacteroidaceae</taxon>
        <taxon>Bacteroides</taxon>
    </lineage>
</organism>
<evidence type="ECO:0000313" key="9">
    <source>
        <dbReference type="Proteomes" id="UP001156218"/>
    </source>
</evidence>
<dbReference type="InterPro" id="IPR017853">
    <property type="entry name" value="GH"/>
</dbReference>
<dbReference type="InterPro" id="IPR026891">
    <property type="entry name" value="Fn3-like"/>
</dbReference>
<dbReference type="Gene3D" id="2.60.40.10">
    <property type="entry name" value="Immunoglobulins"/>
    <property type="match status" value="1"/>
</dbReference>
<dbReference type="Gene3D" id="3.40.50.1700">
    <property type="entry name" value="Glycoside hydrolase family 3 C-terminal domain"/>
    <property type="match status" value="1"/>
</dbReference>
<accession>A0A139KKJ8</accession>
<feature type="domain" description="Fibronectin type III-like" evidence="5">
    <location>
        <begin position="708"/>
        <end position="777"/>
    </location>
</feature>
<dbReference type="InterPro" id="IPR001764">
    <property type="entry name" value="Glyco_hydro_3_N"/>
</dbReference>
<dbReference type="InterPro" id="IPR013783">
    <property type="entry name" value="Ig-like_fold"/>
</dbReference>
<dbReference type="InterPro" id="IPR044993">
    <property type="entry name" value="BXL"/>
</dbReference>
<gene>
    <name evidence="6" type="ORF">BatF92_43400</name>
    <name evidence="7" type="ORF">KQP68_16915</name>
</gene>